<evidence type="ECO:0000313" key="1">
    <source>
        <dbReference type="EMBL" id="KJV08127.1"/>
    </source>
</evidence>
<dbReference type="OrthoDB" id="5573213at2"/>
<reference evidence="2" key="1">
    <citation type="submission" date="2015-03" db="EMBL/GenBank/DDBJ databases">
        <title>Draft genome sequence of a novel methanotroph (Sn10-6) isolated from flooded ricefield rhizosphere in India.</title>
        <authorList>
            <person name="Pandit P.S."/>
            <person name="Pore S.D."/>
            <person name="Arora P."/>
            <person name="Kapse N.G."/>
            <person name="Dhakephalkar P.K."/>
            <person name="Rahalkar M.C."/>
        </authorList>
    </citation>
    <scope>NUCLEOTIDE SEQUENCE [LARGE SCALE GENOMIC DNA]</scope>
    <source>
        <strain evidence="2">Sn10-6</strain>
    </source>
</reference>
<gene>
    <name evidence="1" type="ORF">VZ94_00015</name>
</gene>
<accession>A0A0F3INA1</accession>
<proteinExistence type="predicted"/>
<dbReference type="EMBL" id="LAJX01000001">
    <property type="protein sequence ID" value="KJV08127.1"/>
    <property type="molecule type" value="Genomic_DNA"/>
</dbReference>
<dbReference type="Proteomes" id="UP000033684">
    <property type="component" value="Unassembled WGS sequence"/>
</dbReference>
<keyword evidence="2" id="KW-1185">Reference proteome</keyword>
<reference evidence="1 2" key="2">
    <citation type="journal article" date="2016" name="Microb. Ecol.">
        <title>Genome Characteristics of a Novel Type I Methanotroph (Sn10-6) Isolated from a Flooded Indian Rice Field.</title>
        <authorList>
            <person name="Rahalkar M.C."/>
            <person name="Pandit P.S."/>
            <person name="Dhakephalkar P.K."/>
            <person name="Pore S."/>
            <person name="Arora P."/>
            <person name="Kapse N."/>
        </authorList>
    </citation>
    <scope>NUCLEOTIDE SEQUENCE [LARGE SCALE GENOMIC DNA]</scope>
    <source>
        <strain evidence="1 2">Sn10-6</strain>
    </source>
</reference>
<protein>
    <submittedName>
        <fullName evidence="1">Uncharacterized protein</fullName>
    </submittedName>
</protein>
<sequence length="153" mass="17711">MILKASNVQELKSFGFYCDIKDAIEKEIDIKLGVNSWASLFEKIKSLEEKVQSNKEVILSTYREGNFKETKKKVSEVLGLKIKARSWNKLKSKIERIIDVLYLSDFDPYEHYEKTKLKKFKNSSKLEGIEIEIPSEKNSLASVLAKYRRPSNG</sequence>
<dbReference type="AlphaFoldDB" id="A0A0F3INA1"/>
<comment type="caution">
    <text evidence="1">The sequence shown here is derived from an EMBL/GenBank/DDBJ whole genome shotgun (WGS) entry which is preliminary data.</text>
</comment>
<dbReference type="RefSeq" id="WP_045777641.1">
    <property type="nucleotide sequence ID" value="NZ_LAJX01000001.1"/>
</dbReference>
<name>A0A0F3INA1_9GAMM</name>
<organism evidence="1 2">
    <name type="scientific">Methylocucumis oryzae</name>
    <dbReference type="NCBI Taxonomy" id="1632867"/>
    <lineage>
        <taxon>Bacteria</taxon>
        <taxon>Pseudomonadati</taxon>
        <taxon>Pseudomonadota</taxon>
        <taxon>Gammaproteobacteria</taxon>
        <taxon>Methylococcales</taxon>
        <taxon>Methylococcaceae</taxon>
        <taxon>Methylocucumis</taxon>
    </lineage>
</organism>
<evidence type="ECO:0000313" key="2">
    <source>
        <dbReference type="Proteomes" id="UP000033684"/>
    </source>
</evidence>